<evidence type="ECO:0000259" key="1">
    <source>
        <dbReference type="Pfam" id="PF00775"/>
    </source>
</evidence>
<dbReference type="Gene3D" id="2.60.130.10">
    <property type="entry name" value="Aromatic compound dioxygenase"/>
    <property type="match status" value="1"/>
</dbReference>
<dbReference type="EMBL" id="VSFC01000039">
    <property type="protein sequence ID" value="TYA55287.1"/>
    <property type="molecule type" value="Genomic_DNA"/>
</dbReference>
<dbReference type="OrthoDB" id="1439850at2"/>
<comment type="caution">
    <text evidence="2">The sequence shown here is derived from an EMBL/GenBank/DDBJ whole genome shotgun (WGS) entry which is preliminary data.</text>
</comment>
<dbReference type="SUPFAM" id="SSF49482">
    <property type="entry name" value="Aromatic compound dioxygenase"/>
    <property type="match status" value="1"/>
</dbReference>
<dbReference type="InterPro" id="IPR000627">
    <property type="entry name" value="Intradiol_dOase_C"/>
</dbReference>
<dbReference type="AlphaFoldDB" id="A0A5D0GBU2"/>
<accession>A0A5D0GBU2</accession>
<sequence>MRLLITLFSCFLFMHCAVDRTMVTITKNETIILEKFQNLDTINKVFITVKKEPGQELMLCVTLIDKDSKKPLANQQVSFYHTDTHGEYNPSISNNESTARLNGTAITNNSGEIYIKTILPGAYGSSEDTRHIHTTVHNAKPKAYDIFFKQYSGNIAYIMDSGNDQMFFTDLKKTKENILVCFVTIEAKNIHTSNQ</sequence>
<dbReference type="GO" id="GO:0008199">
    <property type="term" value="F:ferric iron binding"/>
    <property type="evidence" value="ECO:0007669"/>
    <property type="project" value="InterPro"/>
</dbReference>
<name>A0A5D0GBU2_9FLAO</name>
<dbReference type="InterPro" id="IPR015889">
    <property type="entry name" value="Intradiol_dOase_core"/>
</dbReference>
<keyword evidence="3" id="KW-1185">Reference proteome</keyword>
<organism evidence="2 3">
    <name type="scientific">Formosa maritima</name>
    <dbReference type="NCBI Taxonomy" id="2592046"/>
    <lineage>
        <taxon>Bacteria</taxon>
        <taxon>Pseudomonadati</taxon>
        <taxon>Bacteroidota</taxon>
        <taxon>Flavobacteriia</taxon>
        <taxon>Flavobacteriales</taxon>
        <taxon>Flavobacteriaceae</taxon>
        <taxon>Formosa</taxon>
    </lineage>
</organism>
<gene>
    <name evidence="2" type="ORF">FVF61_07535</name>
</gene>
<dbReference type="Pfam" id="PF00775">
    <property type="entry name" value="Dioxygenase_C"/>
    <property type="match status" value="1"/>
</dbReference>
<dbReference type="GO" id="GO:0016702">
    <property type="term" value="F:oxidoreductase activity, acting on single donors with incorporation of molecular oxygen, incorporation of two atoms of oxygen"/>
    <property type="evidence" value="ECO:0007669"/>
    <property type="project" value="InterPro"/>
</dbReference>
<reference evidence="2 3" key="1">
    <citation type="submission" date="2019-08" db="EMBL/GenBank/DDBJ databases">
        <title>Formosa sediminis sp. nov., isolated from marine sediment.</title>
        <authorList>
            <person name="Cao W.R."/>
        </authorList>
    </citation>
    <scope>NUCLEOTIDE SEQUENCE [LARGE SCALE GENOMIC DNA]</scope>
    <source>
        <strain evidence="2 3">1494</strain>
    </source>
</reference>
<dbReference type="RefSeq" id="WP_148454954.1">
    <property type="nucleotide sequence ID" value="NZ_VSFC01000039.1"/>
</dbReference>
<proteinExistence type="predicted"/>
<evidence type="ECO:0000313" key="2">
    <source>
        <dbReference type="EMBL" id="TYA55287.1"/>
    </source>
</evidence>
<evidence type="ECO:0000313" key="3">
    <source>
        <dbReference type="Proteomes" id="UP000324550"/>
    </source>
</evidence>
<protein>
    <recommendedName>
        <fullName evidence="1">Intradiol ring-cleavage dioxygenases domain-containing protein</fullName>
    </recommendedName>
</protein>
<feature type="domain" description="Intradiol ring-cleavage dioxygenases" evidence="1">
    <location>
        <begin position="49"/>
        <end position="174"/>
    </location>
</feature>
<dbReference type="Proteomes" id="UP000324550">
    <property type="component" value="Unassembled WGS sequence"/>
</dbReference>